<feature type="transmembrane region" description="Helical" evidence="1">
    <location>
        <begin position="28"/>
        <end position="49"/>
    </location>
</feature>
<dbReference type="RefSeq" id="WP_002760650.1">
    <property type="nucleotide sequence ID" value="NZ_AKWM02000007.1"/>
</dbReference>
<keyword evidence="1" id="KW-0812">Transmembrane</keyword>
<evidence type="ECO:0000313" key="3">
    <source>
        <dbReference type="Proteomes" id="UP000001343"/>
    </source>
</evidence>
<reference evidence="2 3" key="1">
    <citation type="journal article" date="2014" name="Int. J. Syst. Evol. Microbiol.">
        <title>Leptospira mayottensis sp. nov., a pathogenic species of the genus Leptospira isolated from humans.</title>
        <authorList>
            <person name="Bourhy P."/>
            <person name="Collet L."/>
            <person name="Brisse S."/>
            <person name="Picardeau M."/>
        </authorList>
    </citation>
    <scope>NUCLEOTIDE SEQUENCE [LARGE SCALE GENOMIC DNA]</scope>
    <source>
        <strain evidence="2 3">200901122</strain>
    </source>
</reference>
<evidence type="ECO:0000256" key="1">
    <source>
        <dbReference type="SAM" id="Phobius"/>
    </source>
</evidence>
<keyword evidence="1" id="KW-0472">Membrane</keyword>
<proteinExistence type="predicted"/>
<name>A0AA87MU24_9LEPT</name>
<evidence type="ECO:0000313" key="2">
    <source>
        <dbReference type="EMBL" id="EKS01742.1"/>
    </source>
</evidence>
<dbReference type="Proteomes" id="UP000001343">
    <property type="component" value="Unassembled WGS sequence"/>
</dbReference>
<organism evidence="2 3">
    <name type="scientific">Leptospira mayottensis 200901122</name>
    <dbReference type="NCBI Taxonomy" id="1193010"/>
    <lineage>
        <taxon>Bacteria</taxon>
        <taxon>Pseudomonadati</taxon>
        <taxon>Spirochaetota</taxon>
        <taxon>Spirochaetia</taxon>
        <taxon>Leptospirales</taxon>
        <taxon>Leptospiraceae</taxon>
        <taxon>Leptospira</taxon>
    </lineage>
</organism>
<accession>A0AA87MU24</accession>
<dbReference type="AlphaFoldDB" id="A0AA87MU24"/>
<gene>
    <name evidence="2" type="ORF">LEP1GSC125_4039</name>
</gene>
<comment type="caution">
    <text evidence="2">The sequence shown here is derived from an EMBL/GenBank/DDBJ whole genome shotgun (WGS) entry which is preliminary data.</text>
</comment>
<keyword evidence="1" id="KW-1133">Transmembrane helix</keyword>
<dbReference type="EMBL" id="AKWM02000007">
    <property type="protein sequence ID" value="EKS01742.1"/>
    <property type="molecule type" value="Genomic_DNA"/>
</dbReference>
<protein>
    <submittedName>
        <fullName evidence="2">Uncharacterized protein</fullName>
    </submittedName>
</protein>
<dbReference type="NCBIfam" id="NF047558">
    <property type="entry name" value="TPR_END_plus"/>
    <property type="match status" value="1"/>
</dbReference>
<sequence length="273" mass="32207">MKRPIIVNFDSFRYHLLEENFPFFRRSFILRWLGLFSILLLVFNLSILAEENDNFESENNSLENNQEISHEDLLSDWWLKSDRTWKAWIENENTAEEGEAKEEFNTAYSMSLDFYRNGSDGSKSEWRDEVLDWTVNHFNQSLGTRKMGHAAYILKLFYDVSRVIGIGNGTIKGIDSQNEYDIREYFAGDLIVYMQKANDFQYETFMKTLIPSKITDSRLVFNLACLNSNRGKKKEMLKYMKIALALGKPKSHFKGDPDFKKFWNDPDFLKLIR</sequence>